<evidence type="ECO:0000313" key="10">
    <source>
        <dbReference type="Proteomes" id="UP000789595"/>
    </source>
</evidence>
<dbReference type="InterPro" id="IPR007599">
    <property type="entry name" value="DER1"/>
</dbReference>
<gene>
    <name evidence="9" type="ORF">PECAL_6P01050</name>
</gene>
<evidence type="ECO:0000256" key="1">
    <source>
        <dbReference type="ARBA" id="ARBA00004477"/>
    </source>
</evidence>
<keyword evidence="5 7" id="KW-1133">Transmembrane helix</keyword>
<keyword evidence="4 7" id="KW-0256">Endoplasmic reticulum</keyword>
<dbReference type="Pfam" id="PF04511">
    <property type="entry name" value="DER1"/>
    <property type="match status" value="1"/>
</dbReference>
<evidence type="ECO:0000256" key="5">
    <source>
        <dbReference type="ARBA" id="ARBA00022989"/>
    </source>
</evidence>
<comment type="caution">
    <text evidence="7">Lacks conserved residue(s) required for the propagation of feature annotation.</text>
</comment>
<feature type="transmembrane region" description="Helical" evidence="7">
    <location>
        <begin position="273"/>
        <end position="291"/>
    </location>
</feature>
<dbReference type="AlphaFoldDB" id="A0A8J2X2J9"/>
<dbReference type="PANTHER" id="PTHR11009">
    <property type="entry name" value="DER1-LIKE PROTEIN, DERLIN"/>
    <property type="match status" value="1"/>
</dbReference>
<dbReference type="SUPFAM" id="SSF144091">
    <property type="entry name" value="Rhomboid-like"/>
    <property type="match status" value="1"/>
</dbReference>
<comment type="caution">
    <text evidence="9">The sequence shown here is derived from an EMBL/GenBank/DDBJ whole genome shotgun (WGS) entry which is preliminary data.</text>
</comment>
<dbReference type="GO" id="GO:0005789">
    <property type="term" value="C:endoplasmic reticulum membrane"/>
    <property type="evidence" value="ECO:0007669"/>
    <property type="project" value="UniProtKB-SubCell"/>
</dbReference>
<accession>A0A8J2X2J9</accession>
<keyword evidence="3 7" id="KW-0812">Transmembrane</keyword>
<dbReference type="Proteomes" id="UP000789595">
    <property type="component" value="Unassembled WGS sequence"/>
</dbReference>
<sequence>MFGVAVHGLWRGPLPSRACAIYAQKAYSCNSLKVCLADHAHALLRLAVAAITAVPLGTAGCSDARAMAAGAPRRVMLLLFAAATAAVNGAAPRRAPTASLVRRRPQRPPQRLWLRGGARDDDDDDDDNDDDEKEPGAVAALLGDLPPCLRAHVVGVAATTAIALSGVVDPNTALALDTPRTIGKLQLWRPITSACFLGPPSMGSATSLYLLVKYGRELETAVGTTPFAKFLILQTVMLALFGGALGVPFVGNALITAVIYACSRLEPFGNIQFQFGITLKYWMLPFGLMAVEMLQQQGSVAAVVPHILGVLCAHFHHFFAVVWPRIMLEENGGD</sequence>
<evidence type="ECO:0000256" key="6">
    <source>
        <dbReference type="ARBA" id="ARBA00023136"/>
    </source>
</evidence>
<dbReference type="GO" id="GO:0006950">
    <property type="term" value="P:response to stress"/>
    <property type="evidence" value="ECO:0007669"/>
    <property type="project" value="UniProtKB-ARBA"/>
</dbReference>
<comment type="similarity">
    <text evidence="2 7">Belongs to the derlin family.</text>
</comment>
<name>A0A8J2X2J9_9STRA</name>
<comment type="subcellular location">
    <subcellularLocation>
        <location evidence="1 7">Endoplasmic reticulum membrane</location>
        <topology evidence="1 7">Multi-pass membrane protein</topology>
    </subcellularLocation>
</comment>
<organism evidence="9 10">
    <name type="scientific">Pelagomonas calceolata</name>
    <dbReference type="NCBI Taxonomy" id="35677"/>
    <lineage>
        <taxon>Eukaryota</taxon>
        <taxon>Sar</taxon>
        <taxon>Stramenopiles</taxon>
        <taxon>Ochrophyta</taxon>
        <taxon>Pelagophyceae</taxon>
        <taxon>Pelagomonadales</taxon>
        <taxon>Pelagomonadaceae</taxon>
        <taxon>Pelagomonas</taxon>
    </lineage>
</organism>
<feature type="transmembrane region" description="Helical" evidence="7">
    <location>
        <begin position="303"/>
        <end position="323"/>
    </location>
</feature>
<comment type="function">
    <text evidence="7">May be involved in the degradation of misfolded endoplasmic reticulum (ER) luminal proteins.</text>
</comment>
<dbReference type="EMBL" id="CAKKNE010000006">
    <property type="protein sequence ID" value="CAH0378515.1"/>
    <property type="molecule type" value="Genomic_DNA"/>
</dbReference>
<evidence type="ECO:0000256" key="2">
    <source>
        <dbReference type="ARBA" id="ARBA00008917"/>
    </source>
</evidence>
<evidence type="ECO:0000256" key="7">
    <source>
        <dbReference type="RuleBase" id="RU363059"/>
    </source>
</evidence>
<dbReference type="InterPro" id="IPR035952">
    <property type="entry name" value="Rhomboid-like_sf"/>
</dbReference>
<evidence type="ECO:0000313" key="9">
    <source>
        <dbReference type="EMBL" id="CAH0378515.1"/>
    </source>
</evidence>
<evidence type="ECO:0000256" key="8">
    <source>
        <dbReference type="SAM" id="MobiDB-lite"/>
    </source>
</evidence>
<evidence type="ECO:0000256" key="3">
    <source>
        <dbReference type="ARBA" id="ARBA00022692"/>
    </source>
</evidence>
<dbReference type="OrthoDB" id="19102at2759"/>
<feature type="region of interest" description="Disordered" evidence="8">
    <location>
        <begin position="94"/>
        <end position="134"/>
    </location>
</feature>
<evidence type="ECO:0000256" key="4">
    <source>
        <dbReference type="ARBA" id="ARBA00022824"/>
    </source>
</evidence>
<keyword evidence="10" id="KW-1185">Reference proteome</keyword>
<protein>
    <recommendedName>
        <fullName evidence="7">Derlin</fullName>
    </recommendedName>
</protein>
<feature type="non-terminal residue" evidence="9">
    <location>
        <position position="334"/>
    </location>
</feature>
<keyword evidence="6 7" id="KW-0472">Membrane</keyword>
<feature type="compositionally biased region" description="Acidic residues" evidence="8">
    <location>
        <begin position="120"/>
        <end position="133"/>
    </location>
</feature>
<feature type="transmembrane region" description="Helical" evidence="7">
    <location>
        <begin position="236"/>
        <end position="261"/>
    </location>
</feature>
<reference evidence="9" key="1">
    <citation type="submission" date="2021-11" db="EMBL/GenBank/DDBJ databases">
        <authorList>
            <consortium name="Genoscope - CEA"/>
            <person name="William W."/>
        </authorList>
    </citation>
    <scope>NUCLEOTIDE SEQUENCE</scope>
</reference>
<proteinExistence type="inferred from homology"/>